<proteinExistence type="predicted"/>
<name>A0A4D9DGU6_9SAUR</name>
<keyword evidence="1" id="KW-0645">Protease</keyword>
<reference evidence="1 2" key="1">
    <citation type="submission" date="2019-04" db="EMBL/GenBank/DDBJ databases">
        <title>Draft genome of the big-headed turtle Platysternon megacephalum.</title>
        <authorList>
            <person name="Gong S."/>
        </authorList>
    </citation>
    <scope>NUCLEOTIDE SEQUENCE [LARGE SCALE GENOMIC DNA]</scope>
    <source>
        <strain evidence="1">DO16091913</strain>
        <tissue evidence="1">Muscle</tissue>
    </source>
</reference>
<evidence type="ECO:0000313" key="1">
    <source>
        <dbReference type="EMBL" id="TFJ96514.1"/>
    </source>
</evidence>
<dbReference type="Proteomes" id="UP000297703">
    <property type="component" value="Unassembled WGS sequence"/>
</dbReference>
<evidence type="ECO:0000313" key="2">
    <source>
        <dbReference type="Proteomes" id="UP000297703"/>
    </source>
</evidence>
<reference evidence="1 2" key="2">
    <citation type="submission" date="2019-04" db="EMBL/GenBank/DDBJ databases">
        <title>The genome sequence of big-headed turtle.</title>
        <authorList>
            <person name="Gong S."/>
        </authorList>
    </citation>
    <scope>NUCLEOTIDE SEQUENCE [LARGE SCALE GENOMIC DNA]</scope>
    <source>
        <strain evidence="1">DO16091913</strain>
        <tissue evidence="1">Muscle</tissue>
    </source>
</reference>
<gene>
    <name evidence="1" type="ORF">DR999_PMT21694</name>
</gene>
<keyword evidence="1" id="KW-0378">Hydrolase</keyword>
<accession>A0A4D9DGU6</accession>
<dbReference type="GO" id="GO:0006508">
    <property type="term" value="P:proteolysis"/>
    <property type="evidence" value="ECO:0007669"/>
    <property type="project" value="UniProtKB-KW"/>
</dbReference>
<dbReference type="AlphaFoldDB" id="A0A4D9DGU6"/>
<comment type="caution">
    <text evidence="1">The sequence shown here is derived from an EMBL/GenBank/DDBJ whole genome shotgun (WGS) entry which is preliminary data.</text>
</comment>
<dbReference type="GO" id="GO:0008233">
    <property type="term" value="F:peptidase activity"/>
    <property type="evidence" value="ECO:0007669"/>
    <property type="project" value="UniProtKB-KW"/>
</dbReference>
<keyword evidence="2" id="KW-1185">Reference proteome</keyword>
<organism evidence="1 2">
    <name type="scientific">Platysternon megacephalum</name>
    <name type="common">big-headed turtle</name>
    <dbReference type="NCBI Taxonomy" id="55544"/>
    <lineage>
        <taxon>Eukaryota</taxon>
        <taxon>Metazoa</taxon>
        <taxon>Chordata</taxon>
        <taxon>Craniata</taxon>
        <taxon>Vertebrata</taxon>
        <taxon>Euteleostomi</taxon>
        <taxon>Archelosauria</taxon>
        <taxon>Testudinata</taxon>
        <taxon>Testudines</taxon>
        <taxon>Cryptodira</taxon>
        <taxon>Durocryptodira</taxon>
        <taxon>Testudinoidea</taxon>
        <taxon>Platysternidae</taxon>
        <taxon>Platysternon</taxon>
    </lineage>
</organism>
<sequence length="74" mass="8431">MLMVLLFPEPRFLSALYRHLDCILPEPDMLAGGARCSRLFYLSGRRWTRVMRLVAISVSRATSSAKDSQFPNLT</sequence>
<protein>
    <submittedName>
        <fullName evidence="1">Serine protease</fullName>
    </submittedName>
</protein>
<dbReference type="EMBL" id="QXTE01000654">
    <property type="protein sequence ID" value="TFJ96514.1"/>
    <property type="molecule type" value="Genomic_DNA"/>
</dbReference>